<evidence type="ECO:0000256" key="3">
    <source>
        <dbReference type="ARBA" id="ARBA00022729"/>
    </source>
</evidence>
<keyword evidence="8" id="KW-1015">Disulfide bond</keyword>
<feature type="compositionally biased region" description="Polar residues" evidence="11">
    <location>
        <begin position="87"/>
        <end position="100"/>
    </location>
</feature>
<dbReference type="PRINTS" id="PR01472">
    <property type="entry name" value="ICAMVCAM1"/>
</dbReference>
<dbReference type="SUPFAM" id="SSF48726">
    <property type="entry name" value="Immunoglobulin"/>
    <property type="match status" value="2"/>
</dbReference>
<keyword evidence="9" id="KW-0325">Glycoprotein</keyword>
<dbReference type="PANTHER" id="PTHR13771:SF9">
    <property type="entry name" value="INTERCELLULAR ADHESION MOLECULE 5"/>
    <property type="match status" value="1"/>
</dbReference>
<evidence type="ECO:0000256" key="13">
    <source>
        <dbReference type="SAM" id="SignalP"/>
    </source>
</evidence>
<evidence type="ECO:0000256" key="11">
    <source>
        <dbReference type="SAM" id="MobiDB-lite"/>
    </source>
</evidence>
<dbReference type="CTD" id="7087"/>
<feature type="domain" description="Ig-like" evidence="14">
    <location>
        <begin position="331"/>
        <end position="414"/>
    </location>
</feature>
<dbReference type="Gene3D" id="2.60.40.10">
    <property type="entry name" value="Immunoglobulins"/>
    <property type="match status" value="3"/>
</dbReference>
<evidence type="ECO:0000259" key="14">
    <source>
        <dbReference type="PROSITE" id="PS50835"/>
    </source>
</evidence>
<evidence type="ECO:0000256" key="10">
    <source>
        <dbReference type="ARBA" id="ARBA00023319"/>
    </source>
</evidence>
<feature type="transmembrane region" description="Helical" evidence="12">
    <location>
        <begin position="442"/>
        <end position="464"/>
    </location>
</feature>
<dbReference type="InterPro" id="IPR003987">
    <property type="entry name" value="ICAM_VCAM_N"/>
</dbReference>
<evidence type="ECO:0000313" key="16">
    <source>
        <dbReference type="RefSeq" id="XP_031431542.1"/>
    </source>
</evidence>
<dbReference type="SMART" id="SM00409">
    <property type="entry name" value="IG"/>
    <property type="match status" value="2"/>
</dbReference>
<dbReference type="InterPro" id="IPR003599">
    <property type="entry name" value="Ig_sub"/>
</dbReference>
<keyword evidence="3 13" id="KW-0732">Signal</keyword>
<dbReference type="InterPro" id="IPR013783">
    <property type="entry name" value="Ig-like_fold"/>
</dbReference>
<sequence length="489" mass="53033">MSQQHMLAFWIILLFSRGSTASSNVSSPSPERAVITMPTGVAEVLTSAPPLHSSTASSNVSSPSPERAVITMPTGVADVRTSAPPLHSSTASSNAFLPSNETATPTSDNTTTVPVTTNVTEVLTSVPPSHKDLRVISQFPFSIKAVPPGPMAEGKNYSLSCHTEISIPNVDNVTVEWFIGQDRLNTETVNSTMEAINATYSFLYTPLLAHNGAQYKCVVQFQPPGETSPLQNRSNALNIYVYSGCPVEISPPSLVVRYGDSASATCRTLVPIGGMGWESTVGAVGLEEGVTELNWTVKELREWTVRPQCYINPEDGDQCQKELPVIIYKTPDSMSVTANRHGPMAEGKNYTLTCHIENIAPVQNLTVKWFKGDTLLKEDRGHHSSSEGPQNVTSDLRIVPDISDDGAQYKCTAELDLGPGGPPKQTSDPFNITVYSSWTGSATFTIIFVILFLFFALIFVILYIKRRRQGNYNVVQTSIPLNEMANGQA</sequence>
<dbReference type="RefSeq" id="XP_031431542.1">
    <property type="nucleotide sequence ID" value="XM_031575682.2"/>
</dbReference>
<dbReference type="Proteomes" id="UP000515152">
    <property type="component" value="Chromosome 1"/>
</dbReference>
<evidence type="ECO:0000256" key="2">
    <source>
        <dbReference type="ARBA" id="ARBA00022692"/>
    </source>
</evidence>
<keyword evidence="4" id="KW-0677">Repeat</keyword>
<feature type="signal peptide" evidence="13">
    <location>
        <begin position="1"/>
        <end position="21"/>
    </location>
</feature>
<evidence type="ECO:0000256" key="9">
    <source>
        <dbReference type="ARBA" id="ARBA00023180"/>
    </source>
</evidence>
<dbReference type="InterPro" id="IPR007110">
    <property type="entry name" value="Ig-like_dom"/>
</dbReference>
<proteinExistence type="predicted"/>
<dbReference type="GO" id="GO:0098609">
    <property type="term" value="P:cell-cell adhesion"/>
    <property type="evidence" value="ECO:0007669"/>
    <property type="project" value="InterPro"/>
</dbReference>
<comment type="subcellular location">
    <subcellularLocation>
        <location evidence="1">Membrane</location>
        <topology evidence="1">Single-pass type I membrane protein</topology>
    </subcellularLocation>
</comment>
<reference evidence="16" key="1">
    <citation type="submission" date="2025-08" db="UniProtKB">
        <authorList>
            <consortium name="RefSeq"/>
        </authorList>
    </citation>
    <scope>IDENTIFICATION</scope>
</reference>
<evidence type="ECO:0000256" key="12">
    <source>
        <dbReference type="SAM" id="Phobius"/>
    </source>
</evidence>
<dbReference type="PANTHER" id="PTHR13771">
    <property type="entry name" value="INTERCELLULAR ADHESION MOLECULE"/>
    <property type="match status" value="1"/>
</dbReference>
<name>A0A6P8G7B4_CLUHA</name>
<keyword evidence="5" id="KW-0130">Cell adhesion</keyword>
<dbReference type="AlphaFoldDB" id="A0A6P8G7B4"/>
<evidence type="ECO:0000313" key="15">
    <source>
        <dbReference type="Proteomes" id="UP000515152"/>
    </source>
</evidence>
<accession>A0A6P8G7B4</accession>
<dbReference type="GO" id="GO:0016020">
    <property type="term" value="C:membrane"/>
    <property type="evidence" value="ECO:0007669"/>
    <property type="project" value="UniProtKB-SubCell"/>
</dbReference>
<dbReference type="PROSITE" id="PS50835">
    <property type="entry name" value="IG_LIKE"/>
    <property type="match status" value="2"/>
</dbReference>
<dbReference type="GO" id="GO:0005178">
    <property type="term" value="F:integrin binding"/>
    <property type="evidence" value="ECO:0007669"/>
    <property type="project" value="InterPro"/>
</dbReference>
<evidence type="ECO:0000256" key="4">
    <source>
        <dbReference type="ARBA" id="ARBA00022737"/>
    </source>
</evidence>
<feature type="region of interest" description="Disordered" evidence="11">
    <location>
        <begin position="80"/>
        <end position="113"/>
    </location>
</feature>
<evidence type="ECO:0000256" key="1">
    <source>
        <dbReference type="ARBA" id="ARBA00004479"/>
    </source>
</evidence>
<keyword evidence="2 12" id="KW-0812">Transmembrane</keyword>
<dbReference type="InterPro" id="IPR013098">
    <property type="entry name" value="Ig_I-set"/>
</dbReference>
<dbReference type="KEGG" id="char:116222293"/>
<dbReference type="GeneID" id="116222293"/>
<gene>
    <name evidence="16" type="primary">icam5</name>
</gene>
<protein>
    <submittedName>
        <fullName evidence="16">Intercellular adhesion molecule 5 isoform X1</fullName>
    </submittedName>
</protein>
<keyword evidence="6 12" id="KW-1133">Transmembrane helix</keyword>
<keyword evidence="15" id="KW-1185">Reference proteome</keyword>
<feature type="compositionally biased region" description="Low complexity" evidence="11">
    <location>
        <begin position="101"/>
        <end position="113"/>
    </location>
</feature>
<evidence type="ECO:0000256" key="5">
    <source>
        <dbReference type="ARBA" id="ARBA00022889"/>
    </source>
</evidence>
<dbReference type="OrthoDB" id="5843397at2759"/>
<dbReference type="InterPro" id="IPR047012">
    <property type="entry name" value="ICAM_VCAM"/>
</dbReference>
<keyword evidence="10" id="KW-0393">Immunoglobulin domain</keyword>
<feature type="domain" description="Ig-like" evidence="14">
    <location>
        <begin position="140"/>
        <end position="238"/>
    </location>
</feature>
<keyword evidence="7 12" id="KW-0472">Membrane</keyword>
<evidence type="ECO:0000256" key="8">
    <source>
        <dbReference type="ARBA" id="ARBA00023157"/>
    </source>
</evidence>
<dbReference type="Pfam" id="PF07679">
    <property type="entry name" value="I-set"/>
    <property type="match status" value="1"/>
</dbReference>
<evidence type="ECO:0000256" key="7">
    <source>
        <dbReference type="ARBA" id="ARBA00023136"/>
    </source>
</evidence>
<organism evidence="15 16">
    <name type="scientific">Clupea harengus</name>
    <name type="common">Atlantic herring</name>
    <dbReference type="NCBI Taxonomy" id="7950"/>
    <lineage>
        <taxon>Eukaryota</taxon>
        <taxon>Metazoa</taxon>
        <taxon>Chordata</taxon>
        <taxon>Craniata</taxon>
        <taxon>Vertebrata</taxon>
        <taxon>Euteleostomi</taxon>
        <taxon>Actinopterygii</taxon>
        <taxon>Neopterygii</taxon>
        <taxon>Teleostei</taxon>
        <taxon>Clupei</taxon>
        <taxon>Clupeiformes</taxon>
        <taxon>Clupeoidei</taxon>
        <taxon>Clupeidae</taxon>
        <taxon>Clupea</taxon>
    </lineage>
</organism>
<feature type="chain" id="PRO_5028234747" evidence="13">
    <location>
        <begin position="22"/>
        <end position="489"/>
    </location>
</feature>
<evidence type="ECO:0000256" key="6">
    <source>
        <dbReference type="ARBA" id="ARBA00022989"/>
    </source>
</evidence>
<dbReference type="InterPro" id="IPR036179">
    <property type="entry name" value="Ig-like_dom_sf"/>
</dbReference>